<protein>
    <recommendedName>
        <fullName evidence="1">Putative T7SS secretion signal domain-containing protein</fullName>
    </recommendedName>
</protein>
<organism evidence="2">
    <name type="scientific">uncultured Mycobacteriales bacterium</name>
    <dbReference type="NCBI Taxonomy" id="581187"/>
    <lineage>
        <taxon>Bacteria</taxon>
        <taxon>Bacillati</taxon>
        <taxon>Actinomycetota</taxon>
        <taxon>Actinomycetes</taxon>
        <taxon>Mycobacteriales</taxon>
        <taxon>environmental samples</taxon>
    </lineage>
</organism>
<gene>
    <name evidence="2" type="ORF">AVDCRST_MAG41-215</name>
</gene>
<accession>A0A6J4H8Y9</accession>
<feature type="domain" description="Putative T7SS secretion signal" evidence="1">
    <location>
        <begin position="9"/>
        <end position="114"/>
    </location>
</feature>
<reference evidence="2" key="1">
    <citation type="submission" date="2020-02" db="EMBL/GenBank/DDBJ databases">
        <authorList>
            <person name="Meier V. D."/>
        </authorList>
    </citation>
    <scope>NUCLEOTIDE SEQUENCE</scope>
    <source>
        <strain evidence="2">AVDCRST_MAG41</strain>
    </source>
</reference>
<dbReference type="EMBL" id="CADCTP010000020">
    <property type="protein sequence ID" value="CAA9215806.1"/>
    <property type="molecule type" value="Genomic_DNA"/>
</dbReference>
<sequence>MTVVTPGSRPADLVPGEPDEVDRLAARLTRIAVTAGDAGSRLATLDAEVWTGESAQVFQGAIGDVPARLSQAAGAFGSAAQALTAYARALREGQATAAGAIRMVEQATPETLAAEQGRAAALVTRASAEVDAAGRLAAERLARAEADAPVGEAAVPDRMAGCEMVLRVGTEHELADPGGYVSPPGDWGGSVAEMRYTTPHDVAFAAGLGGDTPPSWDSWAAGGQDRAVGVVEPAAVVTATGAAVAAGALIGRRSRRGTALGLAGLTEAELRRRRAEFGGARHRESGSGHVGVIRLHDTSGWRTRLVSGTRTPSTVPPWTGSGADPLPRVRLFADRSGSVDRDVRGAVLRTGRPAHEGS</sequence>
<dbReference type="AlphaFoldDB" id="A0A6J4H8Y9"/>
<proteinExistence type="predicted"/>
<dbReference type="Pfam" id="PF21725">
    <property type="entry name" value="T7SS_signal"/>
    <property type="match status" value="1"/>
</dbReference>
<evidence type="ECO:0000313" key="2">
    <source>
        <dbReference type="EMBL" id="CAA9215806.1"/>
    </source>
</evidence>
<dbReference type="InterPro" id="IPR049082">
    <property type="entry name" value="T7SS_signal"/>
</dbReference>
<name>A0A6J4H8Y9_9ACTN</name>
<evidence type="ECO:0000259" key="1">
    <source>
        <dbReference type="Pfam" id="PF21725"/>
    </source>
</evidence>